<accession>A0A381RYD9</accession>
<dbReference type="GO" id="GO:0043190">
    <property type="term" value="C:ATP-binding cassette (ABC) transporter complex"/>
    <property type="evidence" value="ECO:0007669"/>
    <property type="project" value="InterPro"/>
</dbReference>
<gene>
    <name evidence="7" type="ORF">METZ01_LOCUS49714</name>
</gene>
<evidence type="ECO:0000256" key="3">
    <source>
        <dbReference type="ARBA" id="ARBA00022989"/>
    </source>
</evidence>
<organism evidence="7">
    <name type="scientific">marine metagenome</name>
    <dbReference type="NCBI Taxonomy" id="408172"/>
    <lineage>
        <taxon>unclassified sequences</taxon>
        <taxon>metagenomes</taxon>
        <taxon>ecological metagenomes</taxon>
    </lineage>
</organism>
<dbReference type="InterPro" id="IPR000412">
    <property type="entry name" value="ABC_2_transport"/>
</dbReference>
<dbReference type="PANTHER" id="PTHR43229">
    <property type="entry name" value="NODULATION PROTEIN J"/>
    <property type="match status" value="1"/>
</dbReference>
<name>A0A381RYD9_9ZZZZ</name>
<dbReference type="PANTHER" id="PTHR43229:SF3">
    <property type="entry name" value="ABC-TYPE MULTIDRUG TRANSPORT SYSTEM, PERMEASE COMPONENT"/>
    <property type="match status" value="1"/>
</dbReference>
<dbReference type="Pfam" id="PF01061">
    <property type="entry name" value="ABC2_membrane"/>
    <property type="match status" value="1"/>
</dbReference>
<comment type="subcellular location">
    <subcellularLocation>
        <location evidence="1">Membrane</location>
        <topology evidence="1">Multi-pass membrane protein</topology>
    </subcellularLocation>
</comment>
<feature type="transmembrane region" description="Helical" evidence="5">
    <location>
        <begin position="112"/>
        <end position="134"/>
    </location>
</feature>
<evidence type="ECO:0000256" key="2">
    <source>
        <dbReference type="ARBA" id="ARBA00022692"/>
    </source>
</evidence>
<reference evidence="7" key="1">
    <citation type="submission" date="2018-05" db="EMBL/GenBank/DDBJ databases">
        <authorList>
            <person name="Lanie J.A."/>
            <person name="Ng W.-L."/>
            <person name="Kazmierczak K.M."/>
            <person name="Andrzejewski T.M."/>
            <person name="Davidsen T.M."/>
            <person name="Wayne K.J."/>
            <person name="Tettelin H."/>
            <person name="Glass J.I."/>
            <person name="Rusch D."/>
            <person name="Podicherti R."/>
            <person name="Tsui H.-C.T."/>
            <person name="Winkler M.E."/>
        </authorList>
    </citation>
    <scope>NUCLEOTIDE SEQUENCE</scope>
</reference>
<dbReference type="GO" id="GO:0140359">
    <property type="term" value="F:ABC-type transporter activity"/>
    <property type="evidence" value="ECO:0007669"/>
    <property type="project" value="InterPro"/>
</dbReference>
<dbReference type="PIRSF" id="PIRSF006648">
    <property type="entry name" value="DrrB"/>
    <property type="match status" value="1"/>
</dbReference>
<evidence type="ECO:0000259" key="6">
    <source>
        <dbReference type="PROSITE" id="PS51012"/>
    </source>
</evidence>
<dbReference type="PROSITE" id="PS51012">
    <property type="entry name" value="ABC_TM2"/>
    <property type="match status" value="1"/>
</dbReference>
<dbReference type="AlphaFoldDB" id="A0A381RYD9"/>
<evidence type="ECO:0000256" key="5">
    <source>
        <dbReference type="SAM" id="Phobius"/>
    </source>
</evidence>
<evidence type="ECO:0000256" key="4">
    <source>
        <dbReference type="ARBA" id="ARBA00023136"/>
    </source>
</evidence>
<dbReference type="InterPro" id="IPR013525">
    <property type="entry name" value="ABC2_TM"/>
</dbReference>
<sequence>MRSRSALIWTLLFPQVWLFLFALIFRNLPGGMSTRMPGLFTITAFSGAFFGVAYSLVTEREQGILRRIWVTPATATMVVIGNAVRSLVTVAASLLMQGLLARLVLGVDFGPAVWRVAVVLTFGVWAFVPLGLIMGSAAKDMRSAPAISNLIFFPMVFMSGAALPLEMLPGWLQGFGRMLPTTYLVQALEGVMVRGEGLSQQGLPLAVMLTSGFIAFGLNSLLFRWESTQPLGAKRIGTALAGLTLLYVIVALVA</sequence>
<keyword evidence="2 5" id="KW-0812">Transmembrane</keyword>
<evidence type="ECO:0000256" key="1">
    <source>
        <dbReference type="ARBA" id="ARBA00004141"/>
    </source>
</evidence>
<feature type="domain" description="ABC transmembrane type-2" evidence="6">
    <location>
        <begin position="1"/>
        <end position="226"/>
    </location>
</feature>
<feature type="transmembrane region" description="Helical" evidence="5">
    <location>
        <begin position="146"/>
        <end position="165"/>
    </location>
</feature>
<protein>
    <recommendedName>
        <fullName evidence="6">ABC transmembrane type-2 domain-containing protein</fullName>
    </recommendedName>
</protein>
<proteinExistence type="predicted"/>
<evidence type="ECO:0000313" key="7">
    <source>
        <dbReference type="EMBL" id="SUZ96860.1"/>
    </source>
</evidence>
<feature type="transmembrane region" description="Helical" evidence="5">
    <location>
        <begin position="37"/>
        <end position="57"/>
    </location>
</feature>
<keyword evidence="4 5" id="KW-0472">Membrane</keyword>
<keyword evidence="3 5" id="KW-1133">Transmembrane helix</keyword>
<feature type="transmembrane region" description="Helical" evidence="5">
    <location>
        <begin position="69"/>
        <end position="92"/>
    </location>
</feature>
<feature type="transmembrane region" description="Helical" evidence="5">
    <location>
        <begin position="202"/>
        <end position="223"/>
    </location>
</feature>
<dbReference type="EMBL" id="UINC01002455">
    <property type="protein sequence ID" value="SUZ96860.1"/>
    <property type="molecule type" value="Genomic_DNA"/>
</dbReference>
<feature type="transmembrane region" description="Helical" evidence="5">
    <location>
        <begin position="235"/>
        <end position="253"/>
    </location>
</feature>
<feature type="transmembrane region" description="Helical" evidence="5">
    <location>
        <begin position="7"/>
        <end position="25"/>
    </location>
</feature>
<dbReference type="InterPro" id="IPR047817">
    <property type="entry name" value="ABC2_TM_bact-type"/>
</dbReference>
<dbReference type="InterPro" id="IPR051784">
    <property type="entry name" value="Nod_factor_ABC_transporter"/>
</dbReference>
<dbReference type="PRINTS" id="PR00164">
    <property type="entry name" value="ABC2TRNSPORT"/>
</dbReference>